<evidence type="ECO:0000313" key="1">
    <source>
        <dbReference type="EMBL" id="ERI85191.1"/>
    </source>
</evidence>
<name>U2DZ58_9BACE</name>
<accession>U2DZ58</accession>
<comment type="caution">
    <text evidence="1">The sequence shown here is derived from an EMBL/GenBank/DDBJ whole genome shotgun (WGS) entry which is preliminary data.</text>
</comment>
<dbReference type="Proteomes" id="UP000016496">
    <property type="component" value="Unassembled WGS sequence"/>
</dbReference>
<dbReference type="OrthoDB" id="1049469at2"/>
<dbReference type="PATRIC" id="fig|1321819.3.peg.1916"/>
<sequence length="149" mass="17292">MGRTIEKNISPQQLKALHAKFRNLGMDEEARRSCIYSLTGGRTDSLKDISFSEARHLFSFLDGDMEKKRKEAAKNLLRGIFALSFQISFLNKDYSNDTPEEFEMNKAKLNVFARNRSKARCNVTEMTLEELKAFKKQLEKIAYKENELK</sequence>
<proteinExistence type="predicted"/>
<gene>
    <name evidence="1" type="ORF">HMPREF1981_02078</name>
</gene>
<protein>
    <submittedName>
        <fullName evidence="1">Uncharacterized protein</fullName>
    </submittedName>
</protein>
<organism evidence="1 2">
    <name type="scientific">Bacteroides pyogenes F0041</name>
    <dbReference type="NCBI Taxonomy" id="1321819"/>
    <lineage>
        <taxon>Bacteria</taxon>
        <taxon>Pseudomonadati</taxon>
        <taxon>Bacteroidota</taxon>
        <taxon>Bacteroidia</taxon>
        <taxon>Bacteroidales</taxon>
        <taxon>Bacteroidaceae</taxon>
        <taxon>Bacteroides</taxon>
    </lineage>
</organism>
<evidence type="ECO:0000313" key="2">
    <source>
        <dbReference type="Proteomes" id="UP000016496"/>
    </source>
</evidence>
<dbReference type="EMBL" id="AWSV01000108">
    <property type="protein sequence ID" value="ERI85191.1"/>
    <property type="molecule type" value="Genomic_DNA"/>
</dbReference>
<dbReference type="AlphaFoldDB" id="U2DZ58"/>
<dbReference type="HOGENOM" id="CLU_147187_0_0_10"/>
<dbReference type="RefSeq" id="WP_021645576.1">
    <property type="nucleotide sequence ID" value="NZ_KE993110.1"/>
</dbReference>
<reference evidence="1 2" key="1">
    <citation type="submission" date="2013-08" db="EMBL/GenBank/DDBJ databases">
        <authorList>
            <person name="Weinstock G."/>
            <person name="Sodergren E."/>
            <person name="Wylie T."/>
            <person name="Fulton L."/>
            <person name="Fulton R."/>
            <person name="Fronick C."/>
            <person name="O'Laughlin M."/>
            <person name="Godfrey J."/>
            <person name="Miner T."/>
            <person name="Herter B."/>
            <person name="Appelbaum E."/>
            <person name="Cordes M."/>
            <person name="Lek S."/>
            <person name="Wollam A."/>
            <person name="Pepin K.H."/>
            <person name="Palsikar V.B."/>
            <person name="Mitreva M."/>
            <person name="Wilson R.K."/>
        </authorList>
    </citation>
    <scope>NUCLEOTIDE SEQUENCE [LARGE SCALE GENOMIC DNA]</scope>
    <source>
        <strain evidence="1 2">F0041</strain>
    </source>
</reference>